<proteinExistence type="predicted"/>
<comment type="caution">
    <text evidence="9">The sequence shown here is derived from an EMBL/GenBank/DDBJ whole genome shotgun (WGS) entry which is preliminary data.</text>
</comment>
<dbReference type="InterPro" id="IPR050815">
    <property type="entry name" value="TF_fung"/>
</dbReference>
<dbReference type="RefSeq" id="XP_031002353.1">
    <property type="nucleotide sequence ID" value="XM_031153215.1"/>
</dbReference>
<dbReference type="PROSITE" id="PS50048">
    <property type="entry name" value="ZN2_CY6_FUNGAL_2"/>
    <property type="match status" value="1"/>
</dbReference>
<keyword evidence="5" id="KW-0804">Transcription</keyword>
<evidence type="ECO:0000259" key="8">
    <source>
        <dbReference type="PROSITE" id="PS50048"/>
    </source>
</evidence>
<dbReference type="GeneID" id="41988493"/>
<evidence type="ECO:0000313" key="10">
    <source>
        <dbReference type="Proteomes" id="UP000431533"/>
    </source>
</evidence>
<dbReference type="GO" id="GO:0008270">
    <property type="term" value="F:zinc ion binding"/>
    <property type="evidence" value="ECO:0007669"/>
    <property type="project" value="InterPro"/>
</dbReference>
<dbReference type="Pfam" id="PF00172">
    <property type="entry name" value="Zn_clus"/>
    <property type="match status" value="1"/>
</dbReference>
<dbReference type="CDD" id="cd00067">
    <property type="entry name" value="GAL4"/>
    <property type="match status" value="1"/>
</dbReference>
<dbReference type="Pfam" id="PF04082">
    <property type="entry name" value="Fungal_trans"/>
    <property type="match status" value="1"/>
</dbReference>
<evidence type="ECO:0000256" key="1">
    <source>
        <dbReference type="ARBA" id="ARBA00004123"/>
    </source>
</evidence>
<evidence type="ECO:0000256" key="6">
    <source>
        <dbReference type="ARBA" id="ARBA00023242"/>
    </source>
</evidence>
<evidence type="ECO:0000256" key="3">
    <source>
        <dbReference type="ARBA" id="ARBA00023015"/>
    </source>
</evidence>
<dbReference type="AlphaFoldDB" id="A0A8H8QXI8"/>
<dbReference type="InterPro" id="IPR007219">
    <property type="entry name" value="XnlR_reg_dom"/>
</dbReference>
<accession>A0A8H8QXI8</accession>
<dbReference type="PANTHER" id="PTHR47338:SF27">
    <property type="entry name" value="ZN(II)2CYS6 TRANSCRIPTION FACTOR (EUROFUNG)"/>
    <property type="match status" value="1"/>
</dbReference>
<reference evidence="9 10" key="1">
    <citation type="submission" date="2018-05" db="EMBL/GenBank/DDBJ databases">
        <title>Genome sequencing and assembly of the regulated plant pathogen Lachnellula willkommii and related sister species for the development of diagnostic species identification markers.</title>
        <authorList>
            <person name="Giroux E."/>
            <person name="Bilodeau G."/>
        </authorList>
    </citation>
    <scope>NUCLEOTIDE SEQUENCE [LARGE SCALE GENOMIC DNA]</scope>
    <source>
        <strain evidence="9 10">CBS 185.66</strain>
    </source>
</reference>
<feature type="compositionally biased region" description="Basic and acidic residues" evidence="7">
    <location>
        <begin position="186"/>
        <end position="195"/>
    </location>
</feature>
<evidence type="ECO:0000256" key="4">
    <source>
        <dbReference type="ARBA" id="ARBA00023026"/>
    </source>
</evidence>
<dbReference type="GO" id="GO:0003677">
    <property type="term" value="F:DNA binding"/>
    <property type="evidence" value="ECO:0007669"/>
    <property type="project" value="InterPro"/>
</dbReference>
<evidence type="ECO:0000256" key="5">
    <source>
        <dbReference type="ARBA" id="ARBA00023163"/>
    </source>
</evidence>
<feature type="region of interest" description="Disordered" evidence="7">
    <location>
        <begin position="1"/>
        <end position="27"/>
    </location>
</feature>
<dbReference type="GO" id="GO:0000981">
    <property type="term" value="F:DNA-binding transcription factor activity, RNA polymerase II-specific"/>
    <property type="evidence" value="ECO:0007669"/>
    <property type="project" value="InterPro"/>
</dbReference>
<evidence type="ECO:0000313" key="9">
    <source>
        <dbReference type="EMBL" id="TVY23565.1"/>
    </source>
</evidence>
<dbReference type="InterPro" id="IPR001138">
    <property type="entry name" value="Zn2Cys6_DnaBD"/>
</dbReference>
<feature type="compositionally biased region" description="Polar residues" evidence="7">
    <location>
        <begin position="1"/>
        <end position="19"/>
    </location>
</feature>
<evidence type="ECO:0000256" key="2">
    <source>
        <dbReference type="ARBA" id="ARBA00022723"/>
    </source>
</evidence>
<dbReference type="InterPro" id="IPR036864">
    <property type="entry name" value="Zn2-C6_fun-type_DNA-bd_sf"/>
</dbReference>
<dbReference type="PRINTS" id="PR00755">
    <property type="entry name" value="AFLATOXINBRP"/>
</dbReference>
<dbReference type="SMART" id="SM00066">
    <property type="entry name" value="GAL4"/>
    <property type="match status" value="1"/>
</dbReference>
<feature type="compositionally biased region" description="Basic residues" evidence="7">
    <location>
        <begin position="875"/>
        <end position="885"/>
    </location>
</feature>
<feature type="compositionally biased region" description="Polar residues" evidence="7">
    <location>
        <begin position="104"/>
        <end position="114"/>
    </location>
</feature>
<feature type="compositionally biased region" description="Polar residues" evidence="7">
    <location>
        <begin position="132"/>
        <end position="156"/>
    </location>
</feature>
<feature type="region of interest" description="Disordered" evidence="7">
    <location>
        <begin position="863"/>
        <end position="899"/>
    </location>
</feature>
<keyword evidence="2" id="KW-0479">Metal-binding</keyword>
<evidence type="ECO:0000256" key="7">
    <source>
        <dbReference type="SAM" id="MobiDB-lite"/>
    </source>
</evidence>
<dbReference type="Gene3D" id="4.10.240.10">
    <property type="entry name" value="Zn(2)-C6 fungal-type DNA-binding domain"/>
    <property type="match status" value="1"/>
</dbReference>
<dbReference type="OrthoDB" id="39175at2759"/>
<comment type="subcellular location">
    <subcellularLocation>
        <location evidence="1">Nucleus</location>
    </subcellularLocation>
</comment>
<dbReference type="CDD" id="cd12148">
    <property type="entry name" value="fungal_TF_MHR"/>
    <property type="match status" value="1"/>
</dbReference>
<feature type="region of interest" description="Disordered" evidence="7">
    <location>
        <begin position="104"/>
        <end position="206"/>
    </location>
</feature>
<dbReference type="PROSITE" id="PS00463">
    <property type="entry name" value="ZN2_CY6_FUNGAL_1"/>
    <property type="match status" value="1"/>
</dbReference>
<organism evidence="9 10">
    <name type="scientific">Lachnellula hyalina</name>
    <dbReference type="NCBI Taxonomy" id="1316788"/>
    <lineage>
        <taxon>Eukaryota</taxon>
        <taxon>Fungi</taxon>
        <taxon>Dikarya</taxon>
        <taxon>Ascomycota</taxon>
        <taxon>Pezizomycotina</taxon>
        <taxon>Leotiomycetes</taxon>
        <taxon>Helotiales</taxon>
        <taxon>Lachnaceae</taxon>
        <taxon>Lachnellula</taxon>
    </lineage>
</organism>
<name>A0A8H8QXI8_9HELO</name>
<keyword evidence="10" id="KW-1185">Reference proteome</keyword>
<dbReference type="EMBL" id="QGMH01000173">
    <property type="protein sequence ID" value="TVY23565.1"/>
    <property type="molecule type" value="Genomic_DNA"/>
</dbReference>
<sequence>MSSSQAPDNYQLHNASNFHGDSGDTITVAPVHTEPLDLEALMMDNRAHNTSLVHHTTPPHLDVIGNSQFADFSFPSYTGLPDNGLHAETQLGHTSDPYALSVHTTSHRNSTASLHQDHRASMTSMPGLHRGSFSSNAAMGQRNSMSTGSDEASPVSNRAGGGLDGAYGDDFGLSSGGAVDGSDLGSRSKEEKNDPHPPWSELKTKAGKERKRLPLACIACRRKKIRCSGEKPACKHCLRSRIPCVYKVTMRKAAPRTDYMAMLDKRLKRMEERIIKIVPKEEHGNTSVSVTRATVKPAVPGSVPVRNSATKKRAAEEAFGPDLDNWSKTATKSNIDIGSRPTSMMIQEAEESKLLSEGAEYLPSKDVQQHLAEIFFENIHGQTYHVLHKPSFMRKLEGGTIPPVLILAICAVAARFSAHPKLDTTPNFLRGEEWASEARDIVMRRYEWPNITILTCLLILGLHEFGTCQGGRSWSFGGMAIRMAYALQLHRDLDYDPLKRDGTAALSFVDREVRRRTMWACFLMDRFNSSGTGRPTFVKEDSIKVQLPIKEKLFEMDMPGPTEDLMGNVPHPVSPGIGQLSDAGENMGVAAYVIKCIALWGRIINYLNLGGNEQDPHPMWHPDSIYKDLLKQTETFTASLPEALQYTTGNLKAHDTEKLANQFLFLHISIQQNMLFMNRFAVPTLPGGQLPKDMPKEFAKSAGMKGFEAANRISELLRDSESYFVTAPFTGYCAFLSSTVHVYGVFSKNPSMEAAAKRNLTTNIKYMTRMKKYWGMFHFMAENLKDQYKHCADAARQGPCASITTPSSSVFQYGDWFDRYPHGVSQSDFEDPVVGIKKEKGDDAALGQKPDYHTVEDFFETLSPLPTQDRESVKAPKRKQKKSHLGRQEQMAPLNTNVPNIPQATQMQIQNSHQMAQNYNQMSPSTPVQMYSQRPLYGHEGMLPPHQQGILPQLDRQLVLEAYANMEPSNGIMGSPNGWDMPMGGGMAGYVPEPTSAWFMPFNMEPPEIAQEDIFNASGYGMGGMQINSGNMGGHGGAH</sequence>
<keyword evidence="3" id="KW-0805">Transcription regulation</keyword>
<dbReference type="SMART" id="SM00906">
    <property type="entry name" value="Fungal_trans"/>
    <property type="match status" value="1"/>
</dbReference>
<keyword evidence="6" id="KW-0539">Nucleus</keyword>
<gene>
    <name evidence="9" type="ORF">LHYA1_G008295</name>
</gene>
<keyword evidence="4" id="KW-0843">Virulence</keyword>
<dbReference type="Proteomes" id="UP000431533">
    <property type="component" value="Unassembled WGS sequence"/>
</dbReference>
<dbReference type="SUPFAM" id="SSF57701">
    <property type="entry name" value="Zn2/Cys6 DNA-binding domain"/>
    <property type="match status" value="1"/>
</dbReference>
<dbReference type="GO" id="GO:0005634">
    <property type="term" value="C:nucleus"/>
    <property type="evidence" value="ECO:0007669"/>
    <property type="project" value="UniProtKB-SubCell"/>
</dbReference>
<dbReference type="PANTHER" id="PTHR47338">
    <property type="entry name" value="ZN(II)2CYS6 TRANSCRIPTION FACTOR (EUROFUNG)-RELATED"/>
    <property type="match status" value="1"/>
</dbReference>
<dbReference type="GO" id="GO:0006351">
    <property type="term" value="P:DNA-templated transcription"/>
    <property type="evidence" value="ECO:0007669"/>
    <property type="project" value="InterPro"/>
</dbReference>
<feature type="domain" description="Zn(2)-C6 fungal-type" evidence="8">
    <location>
        <begin position="216"/>
        <end position="246"/>
    </location>
</feature>
<protein>
    <submittedName>
        <fullName evidence="9">Putative transcriptional regulatory protein</fullName>
    </submittedName>
</protein>